<proteinExistence type="predicted"/>
<name>A0ABS6UN94_9PSEU</name>
<dbReference type="RefSeq" id="WP_218602670.1">
    <property type="nucleotide sequence ID" value="NZ_JADQDJ010000077.1"/>
</dbReference>
<evidence type="ECO:0000313" key="3">
    <source>
        <dbReference type="Proteomes" id="UP000694287"/>
    </source>
</evidence>
<organism evidence="2 3">
    <name type="scientific">Pseudonocardia abyssalis</name>
    <dbReference type="NCBI Taxonomy" id="2792008"/>
    <lineage>
        <taxon>Bacteria</taxon>
        <taxon>Bacillati</taxon>
        <taxon>Actinomycetota</taxon>
        <taxon>Actinomycetes</taxon>
        <taxon>Pseudonocardiales</taxon>
        <taxon>Pseudonocardiaceae</taxon>
        <taxon>Pseudonocardia</taxon>
    </lineage>
</organism>
<comment type="caution">
    <text evidence="2">The sequence shown here is derived from an EMBL/GenBank/DDBJ whole genome shotgun (WGS) entry which is preliminary data.</text>
</comment>
<sequence length="162" mass="17941">MGPLRRPTRFSTERRTGDVPGPGCFTPYDWSRSYLLRPEVRSNIPLRGSVGMLGAHNVARGLLVETCRHTGAHPTCLHYAETVLGDGAIIVVDVTATAHLPTNEPLTVHTRAQHRRHDDARDGDWSISIDGVVYTGEDRRRPPSPPVQGWIVHRLVRRATSG</sequence>
<gene>
    <name evidence="2" type="ORF">I4I81_03265</name>
</gene>
<reference evidence="2 3" key="1">
    <citation type="submission" date="2020-11" db="EMBL/GenBank/DDBJ databases">
        <title>Pseudonocardia abyssalis sp. nov. and Pseudonocardia oceani sp. nov., description and phylogenomic analysis of two novel actinomycetes isolated from the deep Southern Ocean.</title>
        <authorList>
            <person name="Parra J."/>
        </authorList>
    </citation>
    <scope>NUCLEOTIDE SEQUENCE [LARGE SCALE GENOMIC DNA]</scope>
    <source>
        <strain evidence="2 3">KRD-168</strain>
    </source>
</reference>
<evidence type="ECO:0000256" key="1">
    <source>
        <dbReference type="SAM" id="MobiDB-lite"/>
    </source>
</evidence>
<evidence type="ECO:0000313" key="2">
    <source>
        <dbReference type="EMBL" id="MBW0133274.1"/>
    </source>
</evidence>
<accession>A0ABS6UN94</accession>
<dbReference type="Proteomes" id="UP000694287">
    <property type="component" value="Unassembled WGS sequence"/>
</dbReference>
<dbReference type="EMBL" id="JADQDK010000001">
    <property type="protein sequence ID" value="MBW0133274.1"/>
    <property type="molecule type" value="Genomic_DNA"/>
</dbReference>
<feature type="region of interest" description="Disordered" evidence="1">
    <location>
        <begin position="1"/>
        <end position="22"/>
    </location>
</feature>
<keyword evidence="3" id="KW-1185">Reference proteome</keyword>
<protein>
    <submittedName>
        <fullName evidence="2">Uncharacterized protein</fullName>
    </submittedName>
</protein>